<dbReference type="Proteomes" id="UP000094469">
    <property type="component" value="Unassembled WGS sequence"/>
</dbReference>
<feature type="signal peptide" evidence="1">
    <location>
        <begin position="1"/>
        <end position="23"/>
    </location>
</feature>
<keyword evidence="1" id="KW-0732">Signal</keyword>
<dbReference type="EMBL" id="MIKC01000042">
    <property type="protein sequence ID" value="OEG20158.1"/>
    <property type="molecule type" value="Genomic_DNA"/>
</dbReference>
<evidence type="ECO:0008006" key="4">
    <source>
        <dbReference type="Google" id="ProtNLM"/>
    </source>
</evidence>
<proteinExistence type="predicted"/>
<evidence type="ECO:0000313" key="2">
    <source>
        <dbReference type="EMBL" id="OEG20158.1"/>
    </source>
</evidence>
<name>A0A1E5H5B5_9ENTE</name>
<dbReference type="STRING" id="1131292.BCR24_09560"/>
<dbReference type="AlphaFoldDB" id="A0A1E5H5B5"/>
<reference evidence="3" key="1">
    <citation type="submission" date="2016-09" db="EMBL/GenBank/DDBJ databases">
        <authorList>
            <person name="Gulvik C.A."/>
        </authorList>
    </citation>
    <scope>NUCLEOTIDE SEQUENCE [LARGE SCALE GENOMIC DNA]</scope>
    <source>
        <strain evidence="3">LMG 26676</strain>
    </source>
</reference>
<organism evidence="2 3">
    <name type="scientific">Enterococcus ureilyticus</name>
    <dbReference type="NCBI Taxonomy" id="1131292"/>
    <lineage>
        <taxon>Bacteria</taxon>
        <taxon>Bacillati</taxon>
        <taxon>Bacillota</taxon>
        <taxon>Bacilli</taxon>
        <taxon>Lactobacillales</taxon>
        <taxon>Enterococcaceae</taxon>
        <taxon>Enterococcus</taxon>
    </lineage>
</organism>
<keyword evidence="3" id="KW-1185">Reference proteome</keyword>
<dbReference type="RefSeq" id="WP_069641476.1">
    <property type="nucleotide sequence ID" value="NZ_JAFBEZ010000008.1"/>
</dbReference>
<protein>
    <recommendedName>
        <fullName evidence="4">WxL domain-containing protein</fullName>
    </recommendedName>
</protein>
<comment type="caution">
    <text evidence="2">The sequence shown here is derived from an EMBL/GenBank/DDBJ whole genome shotgun (WGS) entry which is preliminary data.</text>
</comment>
<dbReference type="OrthoDB" id="2190646at2"/>
<evidence type="ECO:0000313" key="3">
    <source>
        <dbReference type="Proteomes" id="UP000094469"/>
    </source>
</evidence>
<accession>A0A1E5H5B5</accession>
<gene>
    <name evidence="2" type="ORF">BCR24_09560</name>
</gene>
<evidence type="ECO:0000256" key="1">
    <source>
        <dbReference type="SAM" id="SignalP"/>
    </source>
</evidence>
<sequence length="781" mass="86509">MKKKLAMCISGLALLLGIGSYLALSNSQISAEEKTPQSSNETKKSLTTSAPFNGPSLFVQNSVLGNNKFLPIGPNDTLPEGYYFFAKPNKNTRYFKVNKTTRNKIEEYQHKPIRNQGAGLYSDDNNRALSDGTQAAYFSNVGEYQGKTVDMMISIEDGYSCRFSYTHNVGKGVTNSFGTVYGLMGPDKSSKITYSYFDNETGEPYVVKGIFSTFIDFNYNKTGWDHSQVDATYVNSNSRITYDTTSETNTKSILTGNGTNELTQPQYYVTGIFTGSSFCALPISPYSTGEMGMRYSTNLVSRMKIPTPQLSGSLENDGTKHSTSFSISMKQIVPDRLSNFSKYGYLDYTIPVNDFYKLKSFKVVNYLDDTDVTSNFTLSGNKLEAKSSFLNQDTFYGKNYEITLNYELDKTKDFFGFYKDGYLEIPYDPITQSSDLDGVQSSNATTAKIKWDYQLEINANDVTYGQGEIKRFNQEPEAFKEKLLTDSKAKGKNLNLDTELPVSVTDMAIDSKVGAYPVTLSTQDGDVTLTKEIKVNVVAMPPKVAIPEAGTTVVSSKGVPYSFSGTVSDEDSEDLSLFVTIDDGTPTTIWDKQANTDLNQPIDFTYEIPGTQLLELGDHVVKVYAKDSEDNQSEVAQFTLDIRGYLAFKELPPETLDFNQTKIGSKGSYAKLNKGVDFSVEDYRGSNTSWKLVGSLTSELKDSATNTIIKDGIVYRDEEGNETPFTTDATVKLSTGKATANNVLFPINWRPEDKGIFIQVPPEVKKGNYKGSIEMSLVDAP</sequence>
<feature type="chain" id="PRO_5038989965" description="WxL domain-containing protein" evidence="1">
    <location>
        <begin position="24"/>
        <end position="781"/>
    </location>
</feature>